<protein>
    <recommendedName>
        <fullName evidence="6">Aminotransferase</fullName>
        <ecNumber evidence="6">2.6.1.-</ecNumber>
    </recommendedName>
</protein>
<evidence type="ECO:0000256" key="4">
    <source>
        <dbReference type="ARBA" id="ARBA00022679"/>
    </source>
</evidence>
<dbReference type="CDD" id="cd00609">
    <property type="entry name" value="AAT_like"/>
    <property type="match status" value="1"/>
</dbReference>
<keyword evidence="4 6" id="KW-0808">Transferase</keyword>
<evidence type="ECO:0000256" key="6">
    <source>
        <dbReference type="RuleBase" id="RU000481"/>
    </source>
</evidence>
<dbReference type="GO" id="GO:0006520">
    <property type="term" value="P:amino acid metabolic process"/>
    <property type="evidence" value="ECO:0007669"/>
    <property type="project" value="InterPro"/>
</dbReference>
<dbReference type="NCBIfam" id="NF005744">
    <property type="entry name" value="PRK07568.1"/>
    <property type="match status" value="1"/>
</dbReference>
<dbReference type="Pfam" id="PF00155">
    <property type="entry name" value="Aminotran_1_2"/>
    <property type="match status" value="1"/>
</dbReference>
<keyword evidence="5" id="KW-0663">Pyridoxal phosphate</keyword>
<evidence type="ECO:0000256" key="3">
    <source>
        <dbReference type="ARBA" id="ARBA00022576"/>
    </source>
</evidence>
<proteinExistence type="inferred from homology"/>
<comment type="caution">
    <text evidence="8">The sequence shown here is derived from an EMBL/GenBank/DDBJ whole genome shotgun (WGS) entry which is preliminary data.</text>
</comment>
<dbReference type="PANTHER" id="PTHR46383">
    <property type="entry name" value="ASPARTATE AMINOTRANSFERASE"/>
    <property type="match status" value="1"/>
</dbReference>
<evidence type="ECO:0000313" key="8">
    <source>
        <dbReference type="EMBL" id="OGK42201.1"/>
    </source>
</evidence>
<dbReference type="EC" id="2.6.1.-" evidence="6"/>
<dbReference type="PRINTS" id="PR00753">
    <property type="entry name" value="ACCSYNTHASE"/>
</dbReference>
<evidence type="ECO:0000256" key="2">
    <source>
        <dbReference type="ARBA" id="ARBA00007441"/>
    </source>
</evidence>
<dbReference type="GO" id="GO:0008483">
    <property type="term" value="F:transaminase activity"/>
    <property type="evidence" value="ECO:0007669"/>
    <property type="project" value="UniProtKB-KW"/>
</dbReference>
<dbReference type="InterPro" id="IPR050596">
    <property type="entry name" value="AspAT/PAT-like"/>
</dbReference>
<dbReference type="SUPFAM" id="SSF53383">
    <property type="entry name" value="PLP-dependent transferases"/>
    <property type="match status" value="1"/>
</dbReference>
<evidence type="ECO:0000313" key="9">
    <source>
        <dbReference type="Proteomes" id="UP000177698"/>
    </source>
</evidence>
<dbReference type="Gene3D" id="3.90.1150.10">
    <property type="entry name" value="Aspartate Aminotransferase, domain 1"/>
    <property type="match status" value="1"/>
</dbReference>
<sequence length="405" mass="45532">MLKNVSRRLLQIPESPIRKLVPYATNAIKKGIKVYYFNIGDPDIETPEIMLEVLTNWKQKTITYSRSHGEPTLLDSLKAYYNKLGHTSININNLVVTLGGSEAISMAFLATTEVGDEILTFEPFYTNYNSYAAVNGVKIVPVKTSAKDGFHFPPQQVIEKKISSKTKAILFCNPNNPTGTVYSQKEINTLVSIAKKHNLFIIADEVYREFVFDKRKHFSILNYLSEIPKQIILVDSLSKRYSLCGARVGVLCSLNKQIIDGAMRIAQGRLSAGLIDQLMASKLSKVPESYFKKVHLEYQNRRNTLYRGLLSIPGVSVPNPEGAFYCIVDLPVKNSEDFCKFLLTDFNLKGETIMIAPAAGFYATPGLGRNQVRIAYVLKVEYIKKLIEILRQALPAYNNKLKSRG</sequence>
<feature type="domain" description="Aminotransferase class I/classII large" evidence="7">
    <location>
        <begin position="37"/>
        <end position="388"/>
    </location>
</feature>
<dbReference type="InterPro" id="IPR004839">
    <property type="entry name" value="Aminotransferase_I/II_large"/>
</dbReference>
<gene>
    <name evidence="8" type="ORF">A2954_04280</name>
</gene>
<dbReference type="EMBL" id="MGAG01000003">
    <property type="protein sequence ID" value="OGK42201.1"/>
    <property type="molecule type" value="Genomic_DNA"/>
</dbReference>
<comment type="cofactor">
    <cofactor evidence="1 6">
        <name>pyridoxal 5'-phosphate</name>
        <dbReference type="ChEBI" id="CHEBI:597326"/>
    </cofactor>
</comment>
<dbReference type="STRING" id="1802056.A2954_04280"/>
<evidence type="ECO:0000256" key="1">
    <source>
        <dbReference type="ARBA" id="ARBA00001933"/>
    </source>
</evidence>
<dbReference type="InterPro" id="IPR015421">
    <property type="entry name" value="PyrdxlP-dep_Trfase_major"/>
</dbReference>
<reference evidence="8 9" key="1">
    <citation type="journal article" date="2016" name="Nat. Commun.">
        <title>Thousands of microbial genomes shed light on interconnected biogeochemical processes in an aquifer system.</title>
        <authorList>
            <person name="Anantharaman K."/>
            <person name="Brown C.T."/>
            <person name="Hug L.A."/>
            <person name="Sharon I."/>
            <person name="Castelle C.J."/>
            <person name="Probst A.J."/>
            <person name="Thomas B.C."/>
            <person name="Singh A."/>
            <person name="Wilkins M.J."/>
            <person name="Karaoz U."/>
            <person name="Brodie E.L."/>
            <person name="Williams K.H."/>
            <person name="Hubbard S.S."/>
            <person name="Banfield J.F."/>
        </authorList>
    </citation>
    <scope>NUCLEOTIDE SEQUENCE [LARGE SCALE GENOMIC DNA]</scope>
</reference>
<comment type="similarity">
    <text evidence="2 6">Belongs to the class-I pyridoxal-phosphate-dependent aminotransferase family.</text>
</comment>
<dbReference type="Gene3D" id="3.40.640.10">
    <property type="entry name" value="Type I PLP-dependent aspartate aminotransferase-like (Major domain)"/>
    <property type="match status" value="1"/>
</dbReference>
<keyword evidence="3 6" id="KW-0032">Aminotransferase</keyword>
<accession>A0A1F7IFR7</accession>
<dbReference type="InterPro" id="IPR004838">
    <property type="entry name" value="NHTrfase_class1_PyrdxlP-BS"/>
</dbReference>
<dbReference type="AlphaFoldDB" id="A0A1F7IFR7"/>
<organism evidence="8 9">
    <name type="scientific">Candidatus Roizmanbacteria bacterium RIFCSPLOWO2_01_FULL_37_12</name>
    <dbReference type="NCBI Taxonomy" id="1802056"/>
    <lineage>
        <taxon>Bacteria</taxon>
        <taxon>Candidatus Roizmaniibacteriota</taxon>
    </lineage>
</organism>
<dbReference type="InterPro" id="IPR015424">
    <property type="entry name" value="PyrdxlP-dep_Trfase"/>
</dbReference>
<dbReference type="PROSITE" id="PS00105">
    <property type="entry name" value="AA_TRANSFER_CLASS_1"/>
    <property type="match status" value="1"/>
</dbReference>
<evidence type="ECO:0000256" key="5">
    <source>
        <dbReference type="ARBA" id="ARBA00022898"/>
    </source>
</evidence>
<dbReference type="Proteomes" id="UP000177698">
    <property type="component" value="Unassembled WGS sequence"/>
</dbReference>
<name>A0A1F7IFR7_9BACT</name>
<dbReference type="GO" id="GO:0030170">
    <property type="term" value="F:pyridoxal phosphate binding"/>
    <property type="evidence" value="ECO:0007669"/>
    <property type="project" value="InterPro"/>
</dbReference>
<dbReference type="PANTHER" id="PTHR46383:SF1">
    <property type="entry name" value="ASPARTATE AMINOTRANSFERASE"/>
    <property type="match status" value="1"/>
</dbReference>
<evidence type="ECO:0000259" key="7">
    <source>
        <dbReference type="Pfam" id="PF00155"/>
    </source>
</evidence>
<dbReference type="InterPro" id="IPR015422">
    <property type="entry name" value="PyrdxlP-dep_Trfase_small"/>
</dbReference>